<name>A0A0L6VFB9_9BASI</name>
<dbReference type="PANTHER" id="PTHR20963">
    <property type="entry name" value="MULTIPLE INOSITOL POLYPHOSPHATE PHOSPHATASE-RELATED"/>
    <property type="match status" value="1"/>
</dbReference>
<dbReference type="InterPro" id="IPR033379">
    <property type="entry name" value="Acid_Pase_AS"/>
</dbReference>
<feature type="chain" id="PRO_5005568024" description="Acid phosphatase" evidence="2">
    <location>
        <begin position="23"/>
        <end position="578"/>
    </location>
</feature>
<dbReference type="InterPro" id="IPR000560">
    <property type="entry name" value="His_Pase_clade-2"/>
</dbReference>
<comment type="caution">
    <text evidence="3">The sequence shown here is derived from an EMBL/GenBank/DDBJ whole genome shotgun (WGS) entry which is preliminary data.</text>
</comment>
<dbReference type="Pfam" id="PF00328">
    <property type="entry name" value="His_Phos_2"/>
    <property type="match status" value="1"/>
</dbReference>
<dbReference type="EMBL" id="LAVV01006543">
    <property type="protein sequence ID" value="KNZ59419.1"/>
    <property type="molecule type" value="Genomic_DNA"/>
</dbReference>
<gene>
    <name evidence="3" type="ORF">VP01_1735g2</name>
</gene>
<evidence type="ECO:0000256" key="2">
    <source>
        <dbReference type="SAM" id="SignalP"/>
    </source>
</evidence>
<evidence type="ECO:0000313" key="3">
    <source>
        <dbReference type="EMBL" id="KNZ59419.1"/>
    </source>
</evidence>
<dbReference type="SUPFAM" id="SSF53254">
    <property type="entry name" value="Phosphoglycerate mutase-like"/>
    <property type="match status" value="1"/>
</dbReference>
<keyword evidence="1" id="KW-0378">Hydrolase</keyword>
<evidence type="ECO:0000256" key="1">
    <source>
        <dbReference type="ARBA" id="ARBA00022801"/>
    </source>
</evidence>
<organism evidence="3 4">
    <name type="scientific">Puccinia sorghi</name>
    <dbReference type="NCBI Taxonomy" id="27349"/>
    <lineage>
        <taxon>Eukaryota</taxon>
        <taxon>Fungi</taxon>
        <taxon>Dikarya</taxon>
        <taxon>Basidiomycota</taxon>
        <taxon>Pucciniomycotina</taxon>
        <taxon>Pucciniomycetes</taxon>
        <taxon>Pucciniales</taxon>
        <taxon>Pucciniaceae</taxon>
        <taxon>Puccinia</taxon>
    </lineage>
</organism>
<feature type="signal peptide" evidence="2">
    <location>
        <begin position="1"/>
        <end position="22"/>
    </location>
</feature>
<keyword evidence="2" id="KW-0732">Signal</keyword>
<proteinExistence type="predicted"/>
<dbReference type="GO" id="GO:0003993">
    <property type="term" value="F:acid phosphatase activity"/>
    <property type="evidence" value="ECO:0007669"/>
    <property type="project" value="TreeGrafter"/>
</dbReference>
<dbReference type="Gene3D" id="3.40.50.1240">
    <property type="entry name" value="Phosphoglycerate mutase-like"/>
    <property type="match status" value="1"/>
</dbReference>
<evidence type="ECO:0008006" key="5">
    <source>
        <dbReference type="Google" id="ProtNLM"/>
    </source>
</evidence>
<dbReference type="Proteomes" id="UP000037035">
    <property type="component" value="Unassembled WGS sequence"/>
</dbReference>
<accession>A0A0L6VFB9</accession>
<dbReference type="PANTHER" id="PTHR20963:SF42">
    <property type="entry name" value="PHOSPHOGLYCERATE MUTASE-LIKE PROTEIN"/>
    <property type="match status" value="1"/>
</dbReference>
<dbReference type="STRING" id="27349.A0A0L6VFB9"/>
<dbReference type="InterPro" id="IPR029033">
    <property type="entry name" value="His_PPase_superfam"/>
</dbReference>
<protein>
    <recommendedName>
        <fullName evidence="5">Acid phosphatase</fullName>
    </recommendedName>
</protein>
<dbReference type="PROSITE" id="PS00616">
    <property type="entry name" value="HIS_ACID_PHOSPHAT_1"/>
    <property type="match status" value="1"/>
</dbReference>
<dbReference type="OrthoDB" id="6509975at2759"/>
<dbReference type="CDD" id="cd07061">
    <property type="entry name" value="HP_HAP_like"/>
    <property type="match status" value="1"/>
</dbReference>
<dbReference type="VEuPathDB" id="FungiDB:VP01_1735g2"/>
<dbReference type="AlphaFoldDB" id="A0A0L6VFB9"/>
<evidence type="ECO:0000313" key="4">
    <source>
        <dbReference type="Proteomes" id="UP000037035"/>
    </source>
</evidence>
<keyword evidence="4" id="KW-1185">Reference proteome</keyword>
<reference evidence="3 4" key="1">
    <citation type="submission" date="2015-08" db="EMBL/GenBank/DDBJ databases">
        <title>Next Generation Sequencing and Analysis of the Genome of Puccinia sorghi L Schw, the Causal Agent of Maize Common Rust.</title>
        <authorList>
            <person name="Rochi L."/>
            <person name="Burguener G."/>
            <person name="Darino M."/>
            <person name="Turjanski A."/>
            <person name="Kreff E."/>
            <person name="Dieguez M.J."/>
            <person name="Sacco F."/>
        </authorList>
    </citation>
    <scope>NUCLEOTIDE SEQUENCE [LARGE SCALE GENOMIC DNA]</scope>
    <source>
        <strain evidence="3 4">RO10H11247</strain>
    </source>
</reference>
<sequence length="578" mass="64055">MFTSSLIIPAVLIICHFHSARPQQSFPSIEQVGYPGHTQFGQQPALINSPQQPFLQDHFPILEPNGTEKPSQPHQHNPFIISRHWGNLSPMFSLPTNTFGIQSGPEVPLGCSINQVHLLHRHGARYPTEGTLLPQFGKFIHQAQVRKRNSSSQWGFGILEHLEAQNKQKLILFSSVRIITIQLGSEILTPFGRSQMFQLGTSYRQKYGFLLNFDPDLPQHDNQNETLPVFRTTSQHRMYHSALNFAAGFFGLPIEGKYHQSILIEHKGFNNSLAPYMSCPNSERPERANAGHRASQIWQESSLIETQKRLNQMVSGIQFSISHINTMQALCAYESVALGTSAFCKLFTPTEWEDFTYANDLELVANIIASLAEFWYSSSFGNPDATALGAGWAEELVESCLVVQPCRKISLMLMAVNNLMNQLARLTRISPTQSMTSINLTLDANPVTFPLDQNIYVDATHDTVLTAVLVALNLTSLAQSGPLPTDRRLEPRSFTSTHIVPFGAQLAAQVMTCPSAPGSSSSSKSIRFILNDAVVPVDGLQGCEPNNSTGLCDLHGFISGLQSRLAEIDYQRTCFGTT</sequence>